<protein>
    <recommendedName>
        <fullName evidence="3">ER membrane protein complex subunit 3</fullName>
    </recommendedName>
</protein>
<comment type="subcellular location">
    <subcellularLocation>
        <location evidence="1">Membrane</location>
        <topology evidence="1">Multi-pass membrane protein</topology>
    </subcellularLocation>
</comment>
<name>A0ABC8JRL6_ERUVS</name>
<keyword evidence="9" id="KW-1185">Reference proteome</keyword>
<evidence type="ECO:0000256" key="6">
    <source>
        <dbReference type="ARBA" id="ARBA00023136"/>
    </source>
</evidence>
<dbReference type="InterPro" id="IPR008568">
    <property type="entry name" value="EMC3"/>
</dbReference>
<keyword evidence="5 7" id="KW-1133">Transmembrane helix</keyword>
<evidence type="ECO:0000313" key="8">
    <source>
        <dbReference type="EMBL" id="CAH8331159.1"/>
    </source>
</evidence>
<evidence type="ECO:0000256" key="3">
    <source>
        <dbReference type="ARBA" id="ARBA00020822"/>
    </source>
</evidence>
<proteinExistence type="inferred from homology"/>
<evidence type="ECO:0000256" key="5">
    <source>
        <dbReference type="ARBA" id="ARBA00022989"/>
    </source>
</evidence>
<dbReference type="Proteomes" id="UP001642260">
    <property type="component" value="Unassembled WGS sequence"/>
</dbReference>
<comment type="caution">
    <text evidence="8">The sequence shown here is derived from an EMBL/GenBank/DDBJ whole genome shotgun (WGS) entry which is preliminary data.</text>
</comment>
<keyword evidence="4 7" id="KW-0812">Transmembrane</keyword>
<evidence type="ECO:0000256" key="7">
    <source>
        <dbReference type="SAM" id="Phobius"/>
    </source>
</evidence>
<evidence type="ECO:0000256" key="4">
    <source>
        <dbReference type="ARBA" id="ARBA00022692"/>
    </source>
</evidence>
<evidence type="ECO:0000256" key="1">
    <source>
        <dbReference type="ARBA" id="ARBA00004141"/>
    </source>
</evidence>
<evidence type="ECO:0000313" key="9">
    <source>
        <dbReference type="Proteomes" id="UP001642260"/>
    </source>
</evidence>
<dbReference type="AlphaFoldDB" id="A0ABC8JRL6"/>
<dbReference type="EMBL" id="CAKOAT010116599">
    <property type="protein sequence ID" value="CAH8331159.1"/>
    <property type="molecule type" value="Genomic_DNA"/>
</dbReference>
<dbReference type="PANTHER" id="PTHR13116">
    <property type="entry name" value="ER MEMBRANE PROTEIN COMPLEX SUBUNIT 3"/>
    <property type="match status" value="1"/>
</dbReference>
<gene>
    <name evidence="8" type="ORF">ERUC_LOCUS12297</name>
</gene>
<dbReference type="PANTHER" id="PTHR13116:SF5">
    <property type="entry name" value="ER MEMBRANE PROTEIN COMPLEX SUBUNIT 3"/>
    <property type="match status" value="1"/>
</dbReference>
<evidence type="ECO:0000256" key="2">
    <source>
        <dbReference type="ARBA" id="ARBA00005376"/>
    </source>
</evidence>
<feature type="transmembrane region" description="Helical" evidence="7">
    <location>
        <begin position="32"/>
        <end position="51"/>
    </location>
</feature>
<reference evidence="8 9" key="1">
    <citation type="submission" date="2022-03" db="EMBL/GenBank/DDBJ databases">
        <authorList>
            <person name="Macdonald S."/>
            <person name="Ahmed S."/>
            <person name="Newling K."/>
        </authorList>
    </citation>
    <scope>NUCLEOTIDE SEQUENCE [LARGE SCALE GENOMIC DNA]</scope>
</reference>
<sequence>MGHASYTEVFSSLSSLSLSPTEISCDTAIRDWVLIPLSIVMVLIGVLRYFVYKLMRSPPTPDAKIVKEGARNLKAGANFIPHKSF</sequence>
<organism evidence="8 9">
    <name type="scientific">Eruca vesicaria subsp. sativa</name>
    <name type="common">Garden rocket</name>
    <name type="synonym">Eruca sativa</name>
    <dbReference type="NCBI Taxonomy" id="29727"/>
    <lineage>
        <taxon>Eukaryota</taxon>
        <taxon>Viridiplantae</taxon>
        <taxon>Streptophyta</taxon>
        <taxon>Embryophyta</taxon>
        <taxon>Tracheophyta</taxon>
        <taxon>Spermatophyta</taxon>
        <taxon>Magnoliopsida</taxon>
        <taxon>eudicotyledons</taxon>
        <taxon>Gunneridae</taxon>
        <taxon>Pentapetalae</taxon>
        <taxon>rosids</taxon>
        <taxon>malvids</taxon>
        <taxon>Brassicales</taxon>
        <taxon>Brassicaceae</taxon>
        <taxon>Brassiceae</taxon>
        <taxon>Eruca</taxon>
    </lineage>
</organism>
<accession>A0ABC8JRL6</accession>
<dbReference type="GO" id="GO:0016020">
    <property type="term" value="C:membrane"/>
    <property type="evidence" value="ECO:0007669"/>
    <property type="project" value="UniProtKB-SubCell"/>
</dbReference>
<dbReference type="Pfam" id="PF01956">
    <property type="entry name" value="EMC3_TMCO1"/>
    <property type="match status" value="1"/>
</dbReference>
<comment type="similarity">
    <text evidence="2">Belongs to the EMC3 family.</text>
</comment>
<keyword evidence="6 7" id="KW-0472">Membrane</keyword>
<dbReference type="InterPro" id="IPR002809">
    <property type="entry name" value="EMC3/TMCO1"/>
</dbReference>